<dbReference type="Pfam" id="PF05107">
    <property type="entry name" value="Cas_Cas7"/>
    <property type="match status" value="1"/>
</dbReference>
<reference evidence="1 2" key="1">
    <citation type="submission" date="2019-07" db="EMBL/GenBank/DDBJ databases">
        <authorList>
            <person name="Kim J."/>
        </authorList>
    </citation>
    <scope>NUCLEOTIDE SEQUENCE [LARGE SCALE GENOMIC DNA]</scope>
    <source>
        <strain evidence="1 2">G13</strain>
    </source>
</reference>
<proteinExistence type="predicted"/>
<dbReference type="InterPro" id="IPR006482">
    <property type="entry name" value="Cas7_Csh2/Csh2"/>
</dbReference>
<dbReference type="AlphaFoldDB" id="A0A559JEF1"/>
<dbReference type="GO" id="GO:0043571">
    <property type="term" value="P:maintenance of CRISPR repeat elements"/>
    <property type="evidence" value="ECO:0007669"/>
    <property type="project" value="InterPro"/>
</dbReference>
<dbReference type="RefSeq" id="WP_144704047.1">
    <property type="nucleotide sequence ID" value="NZ_VNJJ01000009.1"/>
</dbReference>
<dbReference type="OrthoDB" id="9776792at2"/>
<sequence length="285" mass="32291">MSEVLKNRYEFVLYFDVENGNPNGDPDAGNMPRIDPQTGYGLVSDVSIKRKVRNYVQFSKEGQDGFDIYVSEGAVLNNKQKEAYEANDLKTKDNKDDKLTAQAYMCRRFFDVRAFGAVMDTGDFKCGQVRGPIQLCFSKSEDVILQQEVTITRMASTTEKENASENRTMGRKYLVPYGLYRLEGFVSAKFAQKTGFTQKDLDLFFESLKLMFDQDRSASRGKMSARKLYVFKHESELGNAPAAALFDLIEAKLINPSEPSRSFKHYELTVDKGSVPEGVQLIEML</sequence>
<protein>
    <submittedName>
        <fullName evidence="1">Type I-C CRISPR-associated protein Cas7/Csd2</fullName>
    </submittedName>
</protein>
<dbReference type="InterPro" id="IPR013418">
    <property type="entry name" value="CRISPR-assoc_prot_Cas7/Csd2"/>
</dbReference>
<dbReference type="EMBL" id="VNJJ01000009">
    <property type="protein sequence ID" value="TVX98262.1"/>
    <property type="molecule type" value="Genomic_DNA"/>
</dbReference>
<keyword evidence="2" id="KW-1185">Reference proteome</keyword>
<accession>A0A559JEF1</accession>
<dbReference type="NCBIfam" id="TIGR02589">
    <property type="entry name" value="cas_Csd2"/>
    <property type="match status" value="1"/>
</dbReference>
<dbReference type="NCBIfam" id="TIGR01595">
    <property type="entry name" value="cas_CT1132"/>
    <property type="match status" value="1"/>
</dbReference>
<gene>
    <name evidence="1" type="primary">cas7c</name>
    <name evidence="1" type="ORF">FPZ45_16310</name>
</gene>
<name>A0A559JEF1_9BACL</name>
<evidence type="ECO:0000313" key="2">
    <source>
        <dbReference type="Proteomes" id="UP000316330"/>
    </source>
</evidence>
<dbReference type="Proteomes" id="UP000316330">
    <property type="component" value="Unassembled WGS sequence"/>
</dbReference>
<evidence type="ECO:0000313" key="1">
    <source>
        <dbReference type="EMBL" id="TVX98262.1"/>
    </source>
</evidence>
<organism evidence="1 2">
    <name type="scientific">Cohnella terricola</name>
    <dbReference type="NCBI Taxonomy" id="1289167"/>
    <lineage>
        <taxon>Bacteria</taxon>
        <taxon>Bacillati</taxon>
        <taxon>Bacillota</taxon>
        <taxon>Bacilli</taxon>
        <taxon>Bacillales</taxon>
        <taxon>Paenibacillaceae</taxon>
        <taxon>Cohnella</taxon>
    </lineage>
</organism>
<comment type="caution">
    <text evidence="1">The sequence shown here is derived from an EMBL/GenBank/DDBJ whole genome shotgun (WGS) entry which is preliminary data.</text>
</comment>